<reference evidence="1" key="1">
    <citation type="submission" date="2023-06" db="EMBL/GenBank/DDBJ databases">
        <authorList>
            <person name="Zhang S."/>
        </authorList>
    </citation>
    <scope>NUCLEOTIDE SEQUENCE</scope>
    <source>
        <strain evidence="1">SG2303</strain>
    </source>
</reference>
<sequence length="137" mass="15140">MANSKPKKSKTAKPGQIAKTVELKRFVLAEAACQAVMQLFAVMDKSGEFAEHETARQYAQMASVYYRKIRNGKVLSPADFNASVDLCTAARRALQALDAGMDFSAWSQAEALREVERQTDAVLREYQALITPKAPKV</sequence>
<comment type="caution">
    <text evidence="1">The sequence shown here is derived from an EMBL/GenBank/DDBJ whole genome shotgun (WGS) entry which is preliminary data.</text>
</comment>
<dbReference type="RefSeq" id="WP_289830003.1">
    <property type="nucleotide sequence ID" value="NZ_JAUEDK010000017.1"/>
</dbReference>
<evidence type="ECO:0008006" key="3">
    <source>
        <dbReference type="Google" id="ProtNLM"/>
    </source>
</evidence>
<accession>A0ABT7XNM9</accession>
<protein>
    <recommendedName>
        <fullName evidence="3">Four helix bundle protein</fullName>
    </recommendedName>
</protein>
<evidence type="ECO:0000313" key="1">
    <source>
        <dbReference type="EMBL" id="MDN0075396.1"/>
    </source>
</evidence>
<proteinExistence type="predicted"/>
<gene>
    <name evidence="1" type="ORF">QU481_10890</name>
</gene>
<dbReference type="Proteomes" id="UP001168540">
    <property type="component" value="Unassembled WGS sequence"/>
</dbReference>
<organism evidence="1 2">
    <name type="scientific">Crenobacter oryzisoli</name>
    <dbReference type="NCBI Taxonomy" id="3056844"/>
    <lineage>
        <taxon>Bacteria</taxon>
        <taxon>Pseudomonadati</taxon>
        <taxon>Pseudomonadota</taxon>
        <taxon>Betaproteobacteria</taxon>
        <taxon>Neisseriales</taxon>
        <taxon>Neisseriaceae</taxon>
        <taxon>Crenobacter</taxon>
    </lineage>
</organism>
<keyword evidence="2" id="KW-1185">Reference proteome</keyword>
<name>A0ABT7XNM9_9NEIS</name>
<dbReference type="EMBL" id="JAUEDK010000017">
    <property type="protein sequence ID" value="MDN0075396.1"/>
    <property type="molecule type" value="Genomic_DNA"/>
</dbReference>
<evidence type="ECO:0000313" key="2">
    <source>
        <dbReference type="Proteomes" id="UP001168540"/>
    </source>
</evidence>